<accession>A0AAU7MWK4</accession>
<dbReference type="SUPFAM" id="SSF55729">
    <property type="entry name" value="Acyl-CoA N-acyltransferases (Nat)"/>
    <property type="match status" value="1"/>
</dbReference>
<name>A0AAU7MWK4_9FLAO</name>
<evidence type="ECO:0000259" key="1">
    <source>
        <dbReference type="PROSITE" id="PS51186"/>
    </source>
</evidence>
<dbReference type="InterPro" id="IPR016181">
    <property type="entry name" value="Acyl_CoA_acyltransferase"/>
</dbReference>
<dbReference type="PROSITE" id="PS51186">
    <property type="entry name" value="GNAT"/>
    <property type="match status" value="1"/>
</dbReference>
<dbReference type="GO" id="GO:0016747">
    <property type="term" value="F:acyltransferase activity, transferring groups other than amino-acyl groups"/>
    <property type="evidence" value="ECO:0007669"/>
    <property type="project" value="InterPro"/>
</dbReference>
<dbReference type="Pfam" id="PF13302">
    <property type="entry name" value="Acetyltransf_3"/>
    <property type="match status" value="1"/>
</dbReference>
<dbReference type="PANTHER" id="PTHR43792:SF1">
    <property type="entry name" value="N-ACETYLTRANSFERASE DOMAIN-CONTAINING PROTEIN"/>
    <property type="match status" value="1"/>
</dbReference>
<reference evidence="2" key="1">
    <citation type="submission" date="2024-05" db="EMBL/GenBank/DDBJ databases">
        <title>Draft Genome Sequences of Flagellimonas sp. MMG031 and Marinobacter sp. MMG032 Isolated from the dinoflagellate Symbiodinium pilosum.</title>
        <authorList>
            <person name="Shikuma N.J."/>
            <person name="Farrell M.V."/>
        </authorList>
    </citation>
    <scope>NUCLEOTIDE SEQUENCE</scope>
    <source>
        <strain evidence="2">MMG031</strain>
    </source>
</reference>
<dbReference type="Gene3D" id="3.40.630.30">
    <property type="match status" value="1"/>
</dbReference>
<dbReference type="KEGG" id="fld:ABNE31_14495"/>
<organism evidence="2">
    <name type="scientific">Flagellimonas sp. MMG031</name>
    <dbReference type="NCBI Taxonomy" id="3158549"/>
    <lineage>
        <taxon>Bacteria</taxon>
        <taxon>Pseudomonadati</taxon>
        <taxon>Bacteroidota</taxon>
        <taxon>Flavobacteriia</taxon>
        <taxon>Flavobacteriales</taxon>
        <taxon>Flavobacteriaceae</taxon>
        <taxon>Flagellimonas</taxon>
    </lineage>
</organism>
<dbReference type="InterPro" id="IPR051531">
    <property type="entry name" value="N-acetyltransferase"/>
</dbReference>
<dbReference type="PANTHER" id="PTHR43792">
    <property type="entry name" value="GNAT FAMILY, PUTATIVE (AFU_ORTHOLOGUE AFUA_3G00765)-RELATED-RELATED"/>
    <property type="match status" value="1"/>
</dbReference>
<evidence type="ECO:0000313" key="2">
    <source>
        <dbReference type="EMBL" id="XBQ22805.1"/>
    </source>
</evidence>
<gene>
    <name evidence="2" type="ORF">ABNE31_14495</name>
</gene>
<sequence>MEITLNTERLEIRPIHIMDAGFIHKLVNTEGWKRFIGERNINNVTDAMDFITNISEDPNRSYHVFELKKSRVSLGIITFLKRKDEKYPDFGFAMLPEFQKKGYASEACEAFLEKIKPFQMYENIIAIVKPANERSIHLLNKLGFSFVRNHNKNGELLAYYRLKEISETNENN</sequence>
<dbReference type="AlphaFoldDB" id="A0AAU7MWK4"/>
<dbReference type="EMBL" id="CP157804">
    <property type="protein sequence ID" value="XBQ22805.1"/>
    <property type="molecule type" value="Genomic_DNA"/>
</dbReference>
<dbReference type="InterPro" id="IPR000182">
    <property type="entry name" value="GNAT_dom"/>
</dbReference>
<feature type="domain" description="N-acetyltransferase" evidence="1">
    <location>
        <begin position="10"/>
        <end position="166"/>
    </location>
</feature>
<dbReference type="RefSeq" id="WP_349351634.1">
    <property type="nucleotide sequence ID" value="NZ_CP157804.1"/>
</dbReference>
<proteinExistence type="predicted"/>
<protein>
    <submittedName>
        <fullName evidence="2">GNAT family N-acetyltransferase</fullName>
    </submittedName>
</protein>